<accession>A0A482WD50</accession>
<name>A0A482WD50_ASBVE</name>
<sequence>VQFEPRALFGHTRYKVDQVEREYESSVDIKKYSFGLTRVPCAPLAKFVPHFQFRRSSRNRRQKKRRAIFQKNANANERINKRRIYIVYRKLHKYAKMNVQLSNK</sequence>
<protein>
    <submittedName>
        <fullName evidence="2">Uncharacterized protein</fullName>
    </submittedName>
</protein>
<feature type="non-terminal residue" evidence="2">
    <location>
        <position position="1"/>
    </location>
</feature>
<dbReference type="AlphaFoldDB" id="A0A482WD50"/>
<dbReference type="EMBL" id="QDEB01001929">
    <property type="protein sequence ID" value="RZC43090.1"/>
    <property type="molecule type" value="Genomic_DNA"/>
</dbReference>
<feature type="compositionally biased region" description="Basic residues" evidence="1">
    <location>
        <begin position="55"/>
        <end position="68"/>
    </location>
</feature>
<reference evidence="2 3" key="1">
    <citation type="submission" date="2017-03" db="EMBL/GenBank/DDBJ databases">
        <title>Genome of the blue death feigning beetle - Asbolus verrucosus.</title>
        <authorList>
            <person name="Rider S.D."/>
        </authorList>
    </citation>
    <scope>NUCLEOTIDE SEQUENCE [LARGE SCALE GENOMIC DNA]</scope>
    <source>
        <strain evidence="2">Butters</strain>
        <tissue evidence="2">Head and leg muscle</tissue>
    </source>
</reference>
<evidence type="ECO:0000313" key="2">
    <source>
        <dbReference type="EMBL" id="RZC43090.1"/>
    </source>
</evidence>
<organism evidence="2 3">
    <name type="scientific">Asbolus verrucosus</name>
    <name type="common">Desert ironclad beetle</name>
    <dbReference type="NCBI Taxonomy" id="1661398"/>
    <lineage>
        <taxon>Eukaryota</taxon>
        <taxon>Metazoa</taxon>
        <taxon>Ecdysozoa</taxon>
        <taxon>Arthropoda</taxon>
        <taxon>Hexapoda</taxon>
        <taxon>Insecta</taxon>
        <taxon>Pterygota</taxon>
        <taxon>Neoptera</taxon>
        <taxon>Endopterygota</taxon>
        <taxon>Coleoptera</taxon>
        <taxon>Polyphaga</taxon>
        <taxon>Cucujiformia</taxon>
        <taxon>Tenebrionidae</taxon>
        <taxon>Pimeliinae</taxon>
        <taxon>Asbolus</taxon>
    </lineage>
</organism>
<keyword evidence="3" id="KW-1185">Reference proteome</keyword>
<evidence type="ECO:0000256" key="1">
    <source>
        <dbReference type="SAM" id="MobiDB-lite"/>
    </source>
</evidence>
<evidence type="ECO:0000313" key="3">
    <source>
        <dbReference type="Proteomes" id="UP000292052"/>
    </source>
</evidence>
<gene>
    <name evidence="2" type="ORF">BDFB_012271</name>
</gene>
<feature type="region of interest" description="Disordered" evidence="1">
    <location>
        <begin position="55"/>
        <end position="74"/>
    </location>
</feature>
<comment type="caution">
    <text evidence="2">The sequence shown here is derived from an EMBL/GenBank/DDBJ whole genome shotgun (WGS) entry which is preliminary data.</text>
</comment>
<proteinExistence type="predicted"/>
<dbReference type="Proteomes" id="UP000292052">
    <property type="component" value="Unassembled WGS sequence"/>
</dbReference>